<proteinExistence type="predicted"/>
<keyword evidence="2" id="KW-0675">Receptor</keyword>
<feature type="region of interest" description="Disordered" evidence="1">
    <location>
        <begin position="29"/>
        <end position="60"/>
    </location>
</feature>
<evidence type="ECO:0000313" key="3">
    <source>
        <dbReference type="Proteomes" id="UP000325315"/>
    </source>
</evidence>
<dbReference type="EMBL" id="SMMG02000001">
    <property type="protein sequence ID" value="KAA3486476.1"/>
    <property type="molecule type" value="Genomic_DNA"/>
</dbReference>
<accession>A0A5B6WYM7</accession>
<evidence type="ECO:0000256" key="1">
    <source>
        <dbReference type="SAM" id="MobiDB-lite"/>
    </source>
</evidence>
<keyword evidence="3" id="KW-1185">Reference proteome</keyword>
<reference evidence="2" key="1">
    <citation type="submission" date="2019-08" db="EMBL/GenBank/DDBJ databases">
        <authorList>
            <person name="Liu F."/>
        </authorList>
    </citation>
    <scope>NUCLEOTIDE SEQUENCE [LARGE SCALE GENOMIC DNA]</scope>
    <source>
        <strain evidence="2">PA1801</strain>
        <tissue evidence="2">Leaf</tissue>
    </source>
</reference>
<name>A0A5B6WYM7_9ROSI</name>
<gene>
    <name evidence="2" type="ORF">EPI10_030383</name>
</gene>
<dbReference type="AlphaFoldDB" id="A0A5B6WYM7"/>
<comment type="caution">
    <text evidence="2">The sequence shown here is derived from an EMBL/GenBank/DDBJ whole genome shotgun (WGS) entry which is preliminary data.</text>
</comment>
<organism evidence="2 3">
    <name type="scientific">Gossypium australe</name>
    <dbReference type="NCBI Taxonomy" id="47621"/>
    <lineage>
        <taxon>Eukaryota</taxon>
        <taxon>Viridiplantae</taxon>
        <taxon>Streptophyta</taxon>
        <taxon>Embryophyta</taxon>
        <taxon>Tracheophyta</taxon>
        <taxon>Spermatophyta</taxon>
        <taxon>Magnoliopsida</taxon>
        <taxon>eudicotyledons</taxon>
        <taxon>Gunneridae</taxon>
        <taxon>Pentapetalae</taxon>
        <taxon>rosids</taxon>
        <taxon>malvids</taxon>
        <taxon>Malvales</taxon>
        <taxon>Malvaceae</taxon>
        <taxon>Malvoideae</taxon>
        <taxon>Gossypium</taxon>
    </lineage>
</organism>
<sequence length="115" mass="13082">MLEKLEQIQKDMQDQLQAQLQDQLTKSTVINSGDDNEDLTYPPGFTPVNIQSQPDTYPQRVPVNIRPQQYYVDTSRPVNYLTGSGSNLGDNPTNLVVPDLDDMEEMNRARVEMPK</sequence>
<protein>
    <submittedName>
        <fullName evidence="2">Receptor-like protein 12</fullName>
    </submittedName>
</protein>
<dbReference type="Proteomes" id="UP000325315">
    <property type="component" value="Unassembled WGS sequence"/>
</dbReference>
<evidence type="ECO:0000313" key="2">
    <source>
        <dbReference type="EMBL" id="KAA3486476.1"/>
    </source>
</evidence>